<comment type="caution">
    <text evidence="9">The sequence shown here is derived from an EMBL/GenBank/DDBJ whole genome shotgun (WGS) entry which is preliminary data.</text>
</comment>
<feature type="domain" description="PFU" evidence="7">
    <location>
        <begin position="357"/>
        <end position="453"/>
    </location>
</feature>
<name>A0AAD7XVE8_9FUNG</name>
<dbReference type="Gene3D" id="2.130.10.10">
    <property type="entry name" value="YVTN repeat-like/Quinoprotein amine dehydrogenase"/>
    <property type="match status" value="1"/>
</dbReference>
<dbReference type="PANTHER" id="PTHR19849:SF0">
    <property type="entry name" value="PHOSPHOLIPASE A-2-ACTIVATING PROTEIN"/>
    <property type="match status" value="1"/>
</dbReference>
<feature type="repeat" description="WD" evidence="5">
    <location>
        <begin position="142"/>
        <end position="173"/>
    </location>
</feature>
<dbReference type="InterPro" id="IPR011989">
    <property type="entry name" value="ARM-like"/>
</dbReference>
<evidence type="ECO:0000259" key="7">
    <source>
        <dbReference type="PROSITE" id="PS51394"/>
    </source>
</evidence>
<dbReference type="InterPro" id="IPR015155">
    <property type="entry name" value="PFU"/>
</dbReference>
<dbReference type="GO" id="GO:0043130">
    <property type="term" value="F:ubiquitin binding"/>
    <property type="evidence" value="ECO:0007669"/>
    <property type="project" value="TreeGrafter"/>
</dbReference>
<dbReference type="Pfam" id="PF08324">
    <property type="entry name" value="PUL"/>
    <property type="match status" value="1"/>
</dbReference>
<evidence type="ECO:0000256" key="5">
    <source>
        <dbReference type="PROSITE-ProRule" id="PRU00221"/>
    </source>
</evidence>
<dbReference type="InterPro" id="IPR013535">
    <property type="entry name" value="PUL_dom"/>
</dbReference>
<dbReference type="PRINTS" id="PR00320">
    <property type="entry name" value="GPROTEINBRPT"/>
</dbReference>
<sequence>MTIPFKLSASLYSHEQDVRALGALSNDLIFSAARDKTVRSWRRTSSNTFEPENAFRGHEHFVNSLAILPPSSTFPNGLVASGGSDRLVYVYDPADTKQALYTLVGHSENVCCLTTSPGGDIISGSWDKTVIVWKEFQQAYTLKGHTAAVWAVLALENDLILTGAADKTIRLWKKGKEIKVFHGHTDAVRGLATVPGVGFVSCSNDGTLRVWTLDGECVQELSGHTSFVYSVTVLSTGEFVSSSEDRSVRIWKDGGCVQTLQQPCVSVWAVSHLPNDDILVGGSDSVVRVFTRADERMADADTQKQFDELIASQSIPSNQIGDVNKEKLAGPEALNQPGKSEGQVIMVNNNGTVEAYQWSTQTQTWQKIGDVVGGVGSGSKQLYEGKEYDYVFDIDIGAGPNAMLKLPYNVAENPYTAAQNFIWRHELPQGFLDQIADFIVKNAQGVELGQGGGQYQDPFTGGNSYRPNQPSSGASTSNQFLDPFTGGSSYRGAGAQMVSETTSPASKSKILPLTTYLSLKQANLDAIISKLQSIDSEAGPMKLSDADMNALLATVAYLRNPASGGDINGQGVTVLAKITTTWEPAKRFPALDLLRLVALYNPETISAAVPDGDPVSFFAKVGGLSNPMNDKVAMTNAMLAYRGIANVFVSPRGRTIVWEKRASVVDALQIEKVSVYNGKPVRLAISTLALNNSLAVLLTMHDQKDEDCQMSLIGSLAELVKSEHDEENLYRILVAIGTLAKRSDVARETARVLDAAVEVQRVKSENAGKARIQQVIDELLPLLKA</sequence>
<reference evidence="9 10" key="1">
    <citation type="submission" date="2023-03" db="EMBL/GenBank/DDBJ databases">
        <title>Genome sequence of Lichtheimia ornata CBS 291.66.</title>
        <authorList>
            <person name="Mohabir J.T."/>
            <person name="Shea T.P."/>
            <person name="Kurbessoian T."/>
            <person name="Berby B."/>
            <person name="Fontaine J."/>
            <person name="Livny J."/>
            <person name="Gnirke A."/>
            <person name="Stajich J.E."/>
            <person name="Cuomo C.A."/>
        </authorList>
    </citation>
    <scope>NUCLEOTIDE SEQUENCE [LARGE SCALE GENOMIC DNA]</scope>
    <source>
        <strain evidence="9">CBS 291.66</strain>
    </source>
</reference>
<dbReference type="Gene3D" id="3.10.20.870">
    <property type="entry name" value="PFU (PLAA family ubiquitin binding), C-terminal domain"/>
    <property type="match status" value="1"/>
</dbReference>
<dbReference type="GO" id="GO:0010992">
    <property type="term" value="P:ubiquitin recycling"/>
    <property type="evidence" value="ECO:0007669"/>
    <property type="project" value="TreeGrafter"/>
</dbReference>
<keyword evidence="4" id="KW-0677">Repeat</keyword>
<comment type="subcellular location">
    <subcellularLocation>
        <location evidence="1">Cytoplasm</location>
    </subcellularLocation>
</comment>
<dbReference type="InterPro" id="IPR020472">
    <property type="entry name" value="WD40_PAC1"/>
</dbReference>
<dbReference type="PROSITE" id="PS50082">
    <property type="entry name" value="WD_REPEATS_2"/>
    <property type="match status" value="4"/>
</dbReference>
<dbReference type="InterPro" id="IPR036322">
    <property type="entry name" value="WD40_repeat_dom_sf"/>
</dbReference>
<dbReference type="GO" id="GO:0005737">
    <property type="term" value="C:cytoplasm"/>
    <property type="evidence" value="ECO:0007669"/>
    <property type="project" value="UniProtKB-SubCell"/>
</dbReference>
<dbReference type="Pfam" id="PF09070">
    <property type="entry name" value="PFU"/>
    <property type="match status" value="1"/>
</dbReference>
<evidence type="ECO:0000313" key="9">
    <source>
        <dbReference type="EMBL" id="KAJ8655880.1"/>
    </source>
</evidence>
<evidence type="ECO:0000259" key="8">
    <source>
        <dbReference type="PROSITE" id="PS51396"/>
    </source>
</evidence>
<proteinExistence type="predicted"/>
<organism evidence="9 10">
    <name type="scientific">Lichtheimia ornata</name>
    <dbReference type="NCBI Taxonomy" id="688661"/>
    <lineage>
        <taxon>Eukaryota</taxon>
        <taxon>Fungi</taxon>
        <taxon>Fungi incertae sedis</taxon>
        <taxon>Mucoromycota</taxon>
        <taxon>Mucoromycotina</taxon>
        <taxon>Mucoromycetes</taxon>
        <taxon>Mucorales</taxon>
        <taxon>Lichtheimiaceae</taxon>
        <taxon>Lichtheimia</taxon>
    </lineage>
</organism>
<evidence type="ECO:0000256" key="1">
    <source>
        <dbReference type="ARBA" id="ARBA00004496"/>
    </source>
</evidence>
<dbReference type="GeneID" id="83215951"/>
<accession>A0AAD7XVE8</accession>
<dbReference type="AlphaFoldDB" id="A0AAD7XVE8"/>
<feature type="repeat" description="WD" evidence="5">
    <location>
        <begin position="103"/>
        <end position="134"/>
    </location>
</feature>
<feature type="compositionally biased region" description="Polar residues" evidence="6">
    <location>
        <begin position="461"/>
        <end position="480"/>
    </location>
</feature>
<evidence type="ECO:0000256" key="4">
    <source>
        <dbReference type="ARBA" id="ARBA00022737"/>
    </source>
</evidence>
<dbReference type="PANTHER" id="PTHR19849">
    <property type="entry name" value="PHOSPHOLIPASE A-2-ACTIVATING PROTEIN"/>
    <property type="match status" value="1"/>
</dbReference>
<gene>
    <name evidence="9" type="ORF">O0I10_008544</name>
</gene>
<dbReference type="PROSITE" id="PS51394">
    <property type="entry name" value="PFU"/>
    <property type="match status" value="1"/>
</dbReference>
<evidence type="ECO:0000313" key="10">
    <source>
        <dbReference type="Proteomes" id="UP001234581"/>
    </source>
</evidence>
<keyword evidence="10" id="KW-1185">Reference proteome</keyword>
<evidence type="ECO:0000256" key="6">
    <source>
        <dbReference type="SAM" id="MobiDB-lite"/>
    </source>
</evidence>
<dbReference type="GO" id="GO:0005634">
    <property type="term" value="C:nucleus"/>
    <property type="evidence" value="ECO:0007669"/>
    <property type="project" value="TreeGrafter"/>
</dbReference>
<feature type="repeat" description="WD" evidence="5">
    <location>
        <begin position="181"/>
        <end position="214"/>
    </location>
</feature>
<dbReference type="Gene3D" id="1.25.10.10">
    <property type="entry name" value="Leucine-rich Repeat Variant"/>
    <property type="match status" value="1"/>
</dbReference>
<dbReference type="SUPFAM" id="SSF50978">
    <property type="entry name" value="WD40 repeat-like"/>
    <property type="match status" value="1"/>
</dbReference>
<dbReference type="InterPro" id="IPR001680">
    <property type="entry name" value="WD40_rpt"/>
</dbReference>
<dbReference type="PROSITE" id="PS51396">
    <property type="entry name" value="PUL"/>
    <property type="match status" value="1"/>
</dbReference>
<dbReference type="InterPro" id="IPR038122">
    <property type="entry name" value="PFU_sf"/>
</dbReference>
<evidence type="ECO:0000256" key="2">
    <source>
        <dbReference type="ARBA" id="ARBA00022490"/>
    </source>
</evidence>
<dbReference type="GO" id="GO:0043161">
    <property type="term" value="P:proteasome-mediated ubiquitin-dependent protein catabolic process"/>
    <property type="evidence" value="ECO:0007669"/>
    <property type="project" value="TreeGrafter"/>
</dbReference>
<dbReference type="PROSITE" id="PS50294">
    <property type="entry name" value="WD_REPEATS_REGION"/>
    <property type="match status" value="2"/>
</dbReference>
<keyword evidence="3 5" id="KW-0853">WD repeat</keyword>
<keyword evidence="2" id="KW-0963">Cytoplasm</keyword>
<dbReference type="RefSeq" id="XP_058340793.1">
    <property type="nucleotide sequence ID" value="XM_058488547.1"/>
</dbReference>
<feature type="region of interest" description="Disordered" evidence="6">
    <location>
        <begin position="450"/>
        <end position="480"/>
    </location>
</feature>
<feature type="domain" description="PUL" evidence="8">
    <location>
        <begin position="509"/>
        <end position="782"/>
    </location>
</feature>
<dbReference type="CDD" id="cd00200">
    <property type="entry name" value="WD40"/>
    <property type="match status" value="1"/>
</dbReference>
<dbReference type="SMART" id="SM00320">
    <property type="entry name" value="WD40"/>
    <property type="match status" value="7"/>
</dbReference>
<dbReference type="EMBL" id="JARTCD010000045">
    <property type="protein sequence ID" value="KAJ8655880.1"/>
    <property type="molecule type" value="Genomic_DNA"/>
</dbReference>
<dbReference type="FunFam" id="2.130.10.10:FF:000236">
    <property type="entry name" value="Polyubiquitin binding protein (Doa1/Ufd3)"/>
    <property type="match status" value="1"/>
</dbReference>
<dbReference type="InterPro" id="IPR015943">
    <property type="entry name" value="WD40/YVTN_repeat-like_dom_sf"/>
</dbReference>
<dbReference type="Pfam" id="PF00400">
    <property type="entry name" value="WD40"/>
    <property type="match status" value="6"/>
</dbReference>
<feature type="repeat" description="WD" evidence="5">
    <location>
        <begin position="221"/>
        <end position="252"/>
    </location>
</feature>
<evidence type="ECO:0008006" key="11">
    <source>
        <dbReference type="Google" id="ProtNLM"/>
    </source>
</evidence>
<dbReference type="Proteomes" id="UP001234581">
    <property type="component" value="Unassembled WGS sequence"/>
</dbReference>
<protein>
    <recommendedName>
        <fullName evidence="11">Phospholipase a-2-activating protein</fullName>
    </recommendedName>
</protein>
<evidence type="ECO:0000256" key="3">
    <source>
        <dbReference type="ARBA" id="ARBA00022574"/>
    </source>
</evidence>